<proteinExistence type="inferred from homology"/>
<name>D9PN19_9ZZZZ</name>
<keyword evidence="3 6" id="KW-0812">Transmembrane</keyword>
<evidence type="ECO:0000256" key="5">
    <source>
        <dbReference type="ARBA" id="ARBA00023136"/>
    </source>
</evidence>
<evidence type="ECO:0000313" key="7">
    <source>
        <dbReference type="EMBL" id="EFK95039.1"/>
    </source>
</evidence>
<evidence type="ECO:0000256" key="3">
    <source>
        <dbReference type="ARBA" id="ARBA00022692"/>
    </source>
</evidence>
<organism evidence="7">
    <name type="scientific">sediment metagenome</name>
    <dbReference type="NCBI Taxonomy" id="749907"/>
    <lineage>
        <taxon>unclassified sequences</taxon>
        <taxon>metagenomes</taxon>
        <taxon>ecological metagenomes</taxon>
    </lineage>
</organism>
<reference evidence="7" key="1">
    <citation type="submission" date="2010-07" db="EMBL/GenBank/DDBJ databases">
        <authorList>
            <consortium name="CONSOLIDER consortium CSD2007-00005"/>
            <person name="Guazzaroni M.-E."/>
            <person name="Richter M."/>
            <person name="Garcia-Salamanca A."/>
            <person name="Yarza P."/>
            <person name="Ferrer M."/>
        </authorList>
    </citation>
    <scope>NUCLEOTIDE SEQUENCE</scope>
</reference>
<evidence type="ECO:0000256" key="4">
    <source>
        <dbReference type="ARBA" id="ARBA00022989"/>
    </source>
</evidence>
<dbReference type="InterPro" id="IPR023353">
    <property type="entry name" value="LemA-like_dom_sf"/>
</dbReference>
<dbReference type="SUPFAM" id="SSF140478">
    <property type="entry name" value="LemA-like"/>
    <property type="match status" value="1"/>
</dbReference>
<accession>D9PN19</accession>
<evidence type="ECO:0000256" key="2">
    <source>
        <dbReference type="ARBA" id="ARBA00008854"/>
    </source>
</evidence>
<protein>
    <submittedName>
        <fullName evidence="7">LemA</fullName>
    </submittedName>
</protein>
<dbReference type="PANTHER" id="PTHR34478">
    <property type="entry name" value="PROTEIN LEMA"/>
    <property type="match status" value="1"/>
</dbReference>
<evidence type="ECO:0000256" key="6">
    <source>
        <dbReference type="SAM" id="Phobius"/>
    </source>
</evidence>
<comment type="subcellular location">
    <subcellularLocation>
        <location evidence="1">Membrane</location>
        <topology evidence="1">Single-pass membrane protein</topology>
    </subcellularLocation>
</comment>
<reference evidence="7" key="2">
    <citation type="journal article" date="2011" name="Microb. Ecol.">
        <title>Taxonomic and Functional Metagenomic Profiling of the Microbial Community in the Anoxic Sediment of a Sub-saline Shallow Lake (Laguna de Carrizo, Central Spain).</title>
        <authorList>
            <person name="Ferrer M."/>
            <person name="Guazzaroni M.E."/>
            <person name="Richter M."/>
            <person name="Garcia-Salamanca A."/>
            <person name="Yarza P."/>
            <person name="Suarez-Suarez A."/>
            <person name="Solano J."/>
            <person name="Alcaide M."/>
            <person name="van Dillewijn P."/>
            <person name="Molina-Henares M.A."/>
            <person name="Lopez-Cortes N."/>
            <person name="Al-Ramahi Y."/>
            <person name="Guerrero C."/>
            <person name="Acosta A."/>
            <person name="de Eugenio L.I."/>
            <person name="Martinez V."/>
            <person name="Marques S."/>
            <person name="Rojo F."/>
            <person name="Santero E."/>
            <person name="Genilloud O."/>
            <person name="Perez-Perez J."/>
            <person name="Rossello-Mora R."/>
            <person name="Ramos J.L."/>
        </authorList>
    </citation>
    <scope>NUCLEOTIDE SEQUENCE</scope>
</reference>
<comment type="caution">
    <text evidence="7">The sequence shown here is derived from an EMBL/GenBank/DDBJ whole genome shotgun (WGS) entry which is preliminary data.</text>
</comment>
<feature type="transmembrane region" description="Helical" evidence="6">
    <location>
        <begin position="9"/>
        <end position="31"/>
    </location>
</feature>
<dbReference type="Gene3D" id="1.20.1440.20">
    <property type="entry name" value="LemA-like domain"/>
    <property type="match status" value="1"/>
</dbReference>
<comment type="similarity">
    <text evidence="2">Belongs to the LemA family.</text>
</comment>
<keyword evidence="4 6" id="KW-1133">Transmembrane helix</keyword>
<keyword evidence="5 6" id="KW-0472">Membrane</keyword>
<evidence type="ECO:0000256" key="1">
    <source>
        <dbReference type="ARBA" id="ARBA00004167"/>
    </source>
</evidence>
<sequence length="196" mass="21837">MEGKMKKGWIILGSIIGGLVLLGLIIGGTLASNYNRFVTLNEGITNSWAEIDNQLQRRNDLIPNLVNTVKGYAKHEKEIFETVAEARSKLIGAKTVPEKINASNQLDGALGRLLAIAENYPTLKANENFIRLQDELAGTENRIAVARGRYNDVIQAYNTAVIRFPGNIIAGMFNFQRKDIYFKAQEQAKEVPKVQF</sequence>
<dbReference type="InterPro" id="IPR007156">
    <property type="entry name" value="MamQ_LemA"/>
</dbReference>
<dbReference type="PANTHER" id="PTHR34478:SF2">
    <property type="entry name" value="MEMBRANE PROTEIN"/>
    <property type="match status" value="1"/>
</dbReference>
<dbReference type="Pfam" id="PF04011">
    <property type="entry name" value="LemA"/>
    <property type="match status" value="1"/>
</dbReference>
<dbReference type="EMBL" id="ADZX01000910">
    <property type="protein sequence ID" value="EFK95039.1"/>
    <property type="molecule type" value="Genomic_DNA"/>
</dbReference>
<gene>
    <name evidence="7" type="ORF">LDC_2948</name>
</gene>
<dbReference type="AlphaFoldDB" id="D9PN19"/>
<dbReference type="GO" id="GO:0016020">
    <property type="term" value="C:membrane"/>
    <property type="evidence" value="ECO:0007669"/>
    <property type="project" value="UniProtKB-SubCell"/>
</dbReference>